<keyword evidence="4" id="KW-0676">Redox-active center</keyword>
<dbReference type="EnsemblPlants" id="Pp3c26_10440V3.2">
    <property type="protein sequence ID" value="Pp3c26_10440V3.2"/>
    <property type="gene ID" value="Pp3c26_10440"/>
</dbReference>
<dbReference type="Gene3D" id="3.40.30.10">
    <property type="entry name" value="Glutaredoxin"/>
    <property type="match status" value="1"/>
</dbReference>
<evidence type="ECO:0000313" key="7">
    <source>
        <dbReference type="Proteomes" id="UP000006727"/>
    </source>
</evidence>
<keyword evidence="3" id="KW-1015">Disulfide bond</keyword>
<reference evidence="6 7" key="1">
    <citation type="journal article" date="2008" name="Science">
        <title>The Physcomitrella genome reveals evolutionary insights into the conquest of land by plants.</title>
        <authorList>
            <person name="Rensing S."/>
            <person name="Lang D."/>
            <person name="Zimmer A."/>
            <person name="Terry A."/>
            <person name="Salamov A."/>
            <person name="Shapiro H."/>
            <person name="Nishiyama T."/>
            <person name="Perroud P.-F."/>
            <person name="Lindquist E."/>
            <person name="Kamisugi Y."/>
            <person name="Tanahashi T."/>
            <person name="Sakakibara K."/>
            <person name="Fujita T."/>
            <person name="Oishi K."/>
            <person name="Shin-I T."/>
            <person name="Kuroki Y."/>
            <person name="Toyoda A."/>
            <person name="Suzuki Y."/>
            <person name="Hashimoto A."/>
            <person name="Yamaguchi K."/>
            <person name="Sugano A."/>
            <person name="Kohara Y."/>
            <person name="Fujiyama A."/>
            <person name="Anterola A."/>
            <person name="Aoki S."/>
            <person name="Ashton N."/>
            <person name="Barbazuk W.B."/>
            <person name="Barker E."/>
            <person name="Bennetzen J."/>
            <person name="Bezanilla M."/>
            <person name="Blankenship R."/>
            <person name="Cho S.H."/>
            <person name="Dutcher S."/>
            <person name="Estelle M."/>
            <person name="Fawcett J.A."/>
            <person name="Gundlach H."/>
            <person name="Hanada K."/>
            <person name="Heyl A."/>
            <person name="Hicks K.A."/>
            <person name="Hugh J."/>
            <person name="Lohr M."/>
            <person name="Mayer K."/>
            <person name="Melkozernov A."/>
            <person name="Murata T."/>
            <person name="Nelson D."/>
            <person name="Pils B."/>
            <person name="Prigge M."/>
            <person name="Reiss B."/>
            <person name="Renner T."/>
            <person name="Rombauts S."/>
            <person name="Rushton P."/>
            <person name="Sanderfoot A."/>
            <person name="Schween G."/>
            <person name="Shiu S.-H."/>
            <person name="Stueber K."/>
            <person name="Theodoulou F.L."/>
            <person name="Tu H."/>
            <person name="Van de Peer Y."/>
            <person name="Verrier P.J."/>
            <person name="Waters E."/>
            <person name="Wood A."/>
            <person name="Yang L."/>
            <person name="Cove D."/>
            <person name="Cuming A."/>
            <person name="Hasebe M."/>
            <person name="Lucas S."/>
            <person name="Mishler D.B."/>
            <person name="Reski R."/>
            <person name="Grigoriev I."/>
            <person name="Quatrano R.S."/>
            <person name="Boore J.L."/>
        </authorList>
    </citation>
    <scope>NUCLEOTIDE SEQUENCE [LARGE SCALE GENOMIC DNA]</scope>
    <source>
        <strain evidence="6 7">cv. Gransden 2004</strain>
    </source>
</reference>
<evidence type="ECO:0000313" key="6">
    <source>
        <dbReference type="EnsemblPlants" id="Pp3c26_10440V3.2"/>
    </source>
</evidence>
<dbReference type="InterPro" id="IPR013766">
    <property type="entry name" value="Thioredoxin_domain"/>
</dbReference>
<dbReference type="InterPro" id="IPR036249">
    <property type="entry name" value="Thioredoxin-like_sf"/>
</dbReference>
<evidence type="ECO:0000256" key="4">
    <source>
        <dbReference type="ARBA" id="ARBA00023284"/>
    </source>
</evidence>
<dbReference type="InterPro" id="IPR017937">
    <property type="entry name" value="Thioredoxin_CS"/>
</dbReference>
<protein>
    <recommendedName>
        <fullName evidence="5">Thioredoxin domain-containing protein</fullName>
    </recommendedName>
</protein>
<name>A0A7I4CU27_PHYPA</name>
<dbReference type="SUPFAM" id="SSF52833">
    <property type="entry name" value="Thioredoxin-like"/>
    <property type="match status" value="1"/>
</dbReference>
<dbReference type="PANTHER" id="PTHR45663">
    <property type="entry name" value="GEO12009P1"/>
    <property type="match status" value="1"/>
</dbReference>
<dbReference type="PROSITE" id="PS51352">
    <property type="entry name" value="THIOREDOXIN_2"/>
    <property type="match status" value="1"/>
</dbReference>
<dbReference type="Gramene" id="Pp3c26_10440V3.2">
    <property type="protein sequence ID" value="Pp3c26_10440V3.2"/>
    <property type="gene ID" value="Pp3c26_10440"/>
</dbReference>
<dbReference type="GO" id="GO:0005737">
    <property type="term" value="C:cytoplasm"/>
    <property type="evidence" value="ECO:0000318"/>
    <property type="project" value="GO_Central"/>
</dbReference>
<organism evidence="6 7">
    <name type="scientific">Physcomitrium patens</name>
    <name type="common">Spreading-leaved earth moss</name>
    <name type="synonym">Physcomitrella patens</name>
    <dbReference type="NCBI Taxonomy" id="3218"/>
    <lineage>
        <taxon>Eukaryota</taxon>
        <taxon>Viridiplantae</taxon>
        <taxon>Streptophyta</taxon>
        <taxon>Embryophyta</taxon>
        <taxon>Bryophyta</taxon>
        <taxon>Bryophytina</taxon>
        <taxon>Bryopsida</taxon>
        <taxon>Funariidae</taxon>
        <taxon>Funariales</taxon>
        <taxon>Funariaceae</taxon>
        <taxon>Physcomitrium</taxon>
    </lineage>
</organism>
<evidence type="ECO:0000259" key="5">
    <source>
        <dbReference type="PROSITE" id="PS51352"/>
    </source>
</evidence>
<proteinExistence type="predicted"/>
<dbReference type="Proteomes" id="UP000006727">
    <property type="component" value="Chromosome 26"/>
</dbReference>
<keyword evidence="2" id="KW-0249">Electron transport</keyword>
<dbReference type="InterPro" id="IPR005746">
    <property type="entry name" value="Thioredoxin"/>
</dbReference>
<dbReference type="FunFam" id="3.40.30.10:FF:000001">
    <property type="entry name" value="Thioredoxin"/>
    <property type="match status" value="1"/>
</dbReference>
<dbReference type="PROSITE" id="PS00194">
    <property type="entry name" value="THIOREDOXIN_1"/>
    <property type="match status" value="1"/>
</dbReference>
<dbReference type="EMBL" id="ABEU02000026">
    <property type="status" value="NOT_ANNOTATED_CDS"/>
    <property type="molecule type" value="Genomic_DNA"/>
</dbReference>
<keyword evidence="7" id="KW-1185">Reference proteome</keyword>
<sequence length="285" mass="32011">MESRALMMEVASGARAVRLRASSALASCSSFSSSFALLTARHFCKQTPRISPLRGTVKVVGNLGQASEGVRRSTFGRGSVFSCRSRPEFRGQATKQTFSSFDDMLENSKVPMLVDFYATWCGPCQMMVPILSEVSNIMQDKLRVVKIDTEKYPELASRFNIRALPTMVLFKGGKVADRIEGALRAEDIIDRISETLLSQFSRKRTPLLIQLGRSDLTPEVGKQIFKDPKNSLRLLLHLLGQDFALHTPSLCRFCRSDMRIFLSILACETVDELEQPRYSSFTKHR</sequence>
<evidence type="ECO:0000256" key="2">
    <source>
        <dbReference type="ARBA" id="ARBA00022982"/>
    </source>
</evidence>
<gene>
    <name evidence="6" type="primary">LOC112278167</name>
</gene>
<feature type="domain" description="Thioredoxin" evidence="5">
    <location>
        <begin position="80"/>
        <end position="198"/>
    </location>
</feature>
<dbReference type="CDD" id="cd02947">
    <property type="entry name" value="TRX_family"/>
    <property type="match status" value="1"/>
</dbReference>
<dbReference type="PRINTS" id="PR00421">
    <property type="entry name" value="THIOREDOXIN"/>
</dbReference>
<evidence type="ECO:0000256" key="3">
    <source>
        <dbReference type="ARBA" id="ARBA00023157"/>
    </source>
</evidence>
<dbReference type="NCBIfam" id="TIGR01068">
    <property type="entry name" value="thioredoxin"/>
    <property type="match status" value="1"/>
</dbReference>
<evidence type="ECO:0000256" key="1">
    <source>
        <dbReference type="ARBA" id="ARBA00022448"/>
    </source>
</evidence>
<dbReference type="AlphaFoldDB" id="A0A7I4CU27"/>
<reference evidence="6" key="3">
    <citation type="submission" date="2020-12" db="UniProtKB">
        <authorList>
            <consortium name="EnsemblPlants"/>
        </authorList>
    </citation>
    <scope>IDENTIFICATION</scope>
</reference>
<dbReference type="GO" id="GO:0015035">
    <property type="term" value="F:protein-disulfide reductase activity"/>
    <property type="evidence" value="ECO:0000318"/>
    <property type="project" value="GO_Central"/>
</dbReference>
<dbReference type="InParanoid" id="A0A7I4CU27"/>
<dbReference type="PANTHER" id="PTHR45663:SF15">
    <property type="entry name" value="THIOREDOXIN Y1, CHLOROPLASTIC"/>
    <property type="match status" value="1"/>
</dbReference>
<accession>A0A7I4CU27</accession>
<keyword evidence="1" id="KW-0813">Transport</keyword>
<reference evidence="6 7" key="2">
    <citation type="journal article" date="2018" name="Plant J.">
        <title>The Physcomitrella patens chromosome-scale assembly reveals moss genome structure and evolution.</title>
        <authorList>
            <person name="Lang D."/>
            <person name="Ullrich K.K."/>
            <person name="Murat F."/>
            <person name="Fuchs J."/>
            <person name="Jenkins J."/>
            <person name="Haas F.B."/>
            <person name="Piednoel M."/>
            <person name="Gundlach H."/>
            <person name="Van Bel M."/>
            <person name="Meyberg R."/>
            <person name="Vives C."/>
            <person name="Morata J."/>
            <person name="Symeonidi A."/>
            <person name="Hiss M."/>
            <person name="Muchero W."/>
            <person name="Kamisugi Y."/>
            <person name="Saleh O."/>
            <person name="Blanc G."/>
            <person name="Decker E.L."/>
            <person name="van Gessel N."/>
            <person name="Grimwood J."/>
            <person name="Hayes R.D."/>
            <person name="Graham S.W."/>
            <person name="Gunter L.E."/>
            <person name="McDaniel S.F."/>
            <person name="Hoernstein S.N.W."/>
            <person name="Larsson A."/>
            <person name="Li F.W."/>
            <person name="Perroud P.F."/>
            <person name="Phillips J."/>
            <person name="Ranjan P."/>
            <person name="Rokshar D.S."/>
            <person name="Rothfels C.J."/>
            <person name="Schneider L."/>
            <person name="Shu S."/>
            <person name="Stevenson D.W."/>
            <person name="Thummler F."/>
            <person name="Tillich M."/>
            <person name="Villarreal Aguilar J.C."/>
            <person name="Widiez T."/>
            <person name="Wong G.K."/>
            <person name="Wymore A."/>
            <person name="Zhang Y."/>
            <person name="Zimmer A.D."/>
            <person name="Quatrano R.S."/>
            <person name="Mayer K.F.X."/>
            <person name="Goodstein D."/>
            <person name="Casacuberta J.M."/>
            <person name="Vandepoele K."/>
            <person name="Reski R."/>
            <person name="Cuming A.C."/>
            <person name="Tuskan G.A."/>
            <person name="Maumus F."/>
            <person name="Salse J."/>
            <person name="Schmutz J."/>
            <person name="Rensing S.A."/>
        </authorList>
    </citation>
    <scope>NUCLEOTIDE SEQUENCE [LARGE SCALE GENOMIC DNA]</scope>
    <source>
        <strain evidence="6 7">cv. Gransden 2004</strain>
    </source>
</reference>
<dbReference type="Pfam" id="PF00085">
    <property type="entry name" value="Thioredoxin"/>
    <property type="match status" value="1"/>
</dbReference>